<keyword evidence="1" id="KW-0732">Signal</keyword>
<feature type="chain" id="PRO_5047534556" evidence="1">
    <location>
        <begin position="20"/>
        <end position="291"/>
    </location>
</feature>
<accession>A0ABU5MWG9</accession>
<gene>
    <name evidence="2" type="ORF">P9H32_07690</name>
</gene>
<dbReference type="EMBL" id="JARVCO010000010">
    <property type="protein sequence ID" value="MDZ8118507.1"/>
    <property type="molecule type" value="Genomic_DNA"/>
</dbReference>
<organism evidence="2 3">
    <name type="scientific">Pontiella agarivorans</name>
    <dbReference type="NCBI Taxonomy" id="3038953"/>
    <lineage>
        <taxon>Bacteria</taxon>
        <taxon>Pseudomonadati</taxon>
        <taxon>Kiritimatiellota</taxon>
        <taxon>Kiritimatiellia</taxon>
        <taxon>Kiritimatiellales</taxon>
        <taxon>Pontiellaceae</taxon>
        <taxon>Pontiella</taxon>
    </lineage>
</organism>
<sequence>MKIQRIATFFFTMAITVHATARPAFEPDKDLLIAQYDSKPDPDDLHAQAAAGCMLNHPDWQNVTVFAVAGAYGIQKGKYMDSSSLFSMAFGEKNKGWTDAHKDWDGSVKRIKSRAEAVLKKGGKVWVAEAGQSNITADWVKALIDGGMNEAIVKKRVIVVQHSLWNENQTDPADLDYVKSKTDYFALDDGNAPFDETSWGDRGAYSTPEYRSKNAAFMKSAKASSNKKAAAYWTEAERIIDHYYPEGFPHEWSFIKPGGVDFSDTVEIWWILEDAVEGNGTAGFWKKYVTP</sequence>
<keyword evidence="3" id="KW-1185">Reference proteome</keyword>
<reference evidence="2 3" key="1">
    <citation type="journal article" date="2024" name="Appl. Environ. Microbiol.">
        <title>Pontiella agarivorans sp. nov., a novel marine anaerobic bacterium capable of degrading macroalgal polysaccharides and fixing nitrogen.</title>
        <authorList>
            <person name="Liu N."/>
            <person name="Kivenson V."/>
            <person name="Peng X."/>
            <person name="Cui Z."/>
            <person name="Lankiewicz T.S."/>
            <person name="Gosselin K.M."/>
            <person name="English C.J."/>
            <person name="Blair E.M."/>
            <person name="O'Malley M.A."/>
            <person name="Valentine D.L."/>
        </authorList>
    </citation>
    <scope>NUCLEOTIDE SEQUENCE [LARGE SCALE GENOMIC DNA]</scope>
    <source>
        <strain evidence="2 3">NLcol2</strain>
    </source>
</reference>
<protein>
    <submittedName>
        <fullName evidence="2">Uncharacterized protein</fullName>
    </submittedName>
</protein>
<dbReference type="Proteomes" id="UP001290861">
    <property type="component" value="Unassembled WGS sequence"/>
</dbReference>
<evidence type="ECO:0000313" key="3">
    <source>
        <dbReference type="Proteomes" id="UP001290861"/>
    </source>
</evidence>
<evidence type="ECO:0000256" key="1">
    <source>
        <dbReference type="SAM" id="SignalP"/>
    </source>
</evidence>
<evidence type="ECO:0000313" key="2">
    <source>
        <dbReference type="EMBL" id="MDZ8118507.1"/>
    </source>
</evidence>
<name>A0ABU5MWG9_9BACT</name>
<comment type="caution">
    <text evidence="2">The sequence shown here is derived from an EMBL/GenBank/DDBJ whole genome shotgun (WGS) entry which is preliminary data.</text>
</comment>
<proteinExistence type="predicted"/>
<feature type="signal peptide" evidence="1">
    <location>
        <begin position="1"/>
        <end position="19"/>
    </location>
</feature>